<dbReference type="AlphaFoldDB" id="A0A011UP58"/>
<feature type="signal peptide" evidence="2">
    <location>
        <begin position="1"/>
        <end position="22"/>
    </location>
</feature>
<dbReference type="STRING" id="69279.BG36_04690"/>
<organism evidence="3 4">
    <name type="scientific">Aquamicrobium defluvii</name>
    <dbReference type="NCBI Taxonomy" id="69279"/>
    <lineage>
        <taxon>Bacteria</taxon>
        <taxon>Pseudomonadati</taxon>
        <taxon>Pseudomonadota</taxon>
        <taxon>Alphaproteobacteria</taxon>
        <taxon>Hyphomicrobiales</taxon>
        <taxon>Phyllobacteriaceae</taxon>
        <taxon>Aquamicrobium</taxon>
    </lineage>
</organism>
<dbReference type="PATRIC" id="fig|69279.3.peg.2327"/>
<dbReference type="EMBL" id="JENY01000014">
    <property type="protein sequence ID" value="EXL07926.1"/>
    <property type="molecule type" value="Genomic_DNA"/>
</dbReference>
<dbReference type="Proteomes" id="UP000019849">
    <property type="component" value="Unassembled WGS sequence"/>
</dbReference>
<dbReference type="RefSeq" id="WP_035026745.1">
    <property type="nucleotide sequence ID" value="NZ_KK073887.1"/>
</dbReference>
<evidence type="ECO:0000313" key="4">
    <source>
        <dbReference type="Proteomes" id="UP000019849"/>
    </source>
</evidence>
<dbReference type="eggNOG" id="ENOG50343R0">
    <property type="taxonomic scope" value="Bacteria"/>
</dbReference>
<proteinExistence type="predicted"/>
<dbReference type="HOGENOM" id="CLU_2079857_0_0_5"/>
<reference evidence="3 4" key="1">
    <citation type="submission" date="2014-02" db="EMBL/GenBank/DDBJ databases">
        <title>Aquamicrobium defluvii Genome sequencing.</title>
        <authorList>
            <person name="Wang X."/>
        </authorList>
    </citation>
    <scope>NUCLEOTIDE SEQUENCE [LARGE SCALE GENOMIC DNA]</scope>
    <source>
        <strain evidence="3 4">W13Z1</strain>
    </source>
</reference>
<gene>
    <name evidence="3" type="ORF">BG36_04690</name>
</gene>
<evidence type="ECO:0000256" key="1">
    <source>
        <dbReference type="SAM" id="MobiDB-lite"/>
    </source>
</evidence>
<sequence>MLRVFTSFLIALFVLVAPQVSASQAGMHSGMVAAAMNGPSGAEHHAAPAQACADGECQTSLEQCVIACISLPAALSRTDGIGLLVAQANAHWPPDRAQLRPGQEPPLPEQPPRLHLL</sequence>
<evidence type="ECO:0000256" key="2">
    <source>
        <dbReference type="SAM" id="SignalP"/>
    </source>
</evidence>
<evidence type="ECO:0000313" key="3">
    <source>
        <dbReference type="EMBL" id="EXL07926.1"/>
    </source>
</evidence>
<feature type="chain" id="PRO_5001463913" description="CopL family metal-binding regulatory protein" evidence="2">
    <location>
        <begin position="23"/>
        <end position="117"/>
    </location>
</feature>
<protein>
    <recommendedName>
        <fullName evidence="5">CopL family metal-binding regulatory protein</fullName>
    </recommendedName>
</protein>
<feature type="region of interest" description="Disordered" evidence="1">
    <location>
        <begin position="94"/>
        <end position="117"/>
    </location>
</feature>
<keyword evidence="2" id="KW-0732">Signal</keyword>
<evidence type="ECO:0008006" key="5">
    <source>
        <dbReference type="Google" id="ProtNLM"/>
    </source>
</evidence>
<accession>A0A011UP58</accession>
<dbReference type="OrthoDB" id="9985261at2"/>
<comment type="caution">
    <text evidence="3">The sequence shown here is derived from an EMBL/GenBank/DDBJ whole genome shotgun (WGS) entry which is preliminary data.</text>
</comment>
<name>A0A011UP58_9HYPH</name>